<evidence type="ECO:0000313" key="5">
    <source>
        <dbReference type="Proteomes" id="UP000176294"/>
    </source>
</evidence>
<dbReference type="Pfam" id="PF00144">
    <property type="entry name" value="Beta-lactamase"/>
    <property type="match status" value="1"/>
</dbReference>
<dbReference type="Proteomes" id="UP000176294">
    <property type="component" value="Unassembled WGS sequence"/>
</dbReference>
<gene>
    <name evidence="4" type="ORF">BEN47_17425</name>
</gene>
<feature type="chain" id="PRO_5009578601" description="Beta-lactamase-related domain-containing protein" evidence="2">
    <location>
        <begin position="25"/>
        <end position="589"/>
    </location>
</feature>
<dbReference type="STRING" id="1908237.BEN47_17425"/>
<dbReference type="InterPro" id="IPR050491">
    <property type="entry name" value="AmpC-like"/>
</dbReference>
<dbReference type="PANTHER" id="PTHR46825">
    <property type="entry name" value="D-ALANYL-D-ALANINE-CARBOXYPEPTIDASE/ENDOPEPTIDASE AMPH"/>
    <property type="match status" value="1"/>
</dbReference>
<sequence>MNNFLLKASLYTLLVSAAAFTSQAQGLPDATKKKIDGLYSKWSASGSPGYTIGIVRNDSLIYSKGYGAANLEYGIPNSPETIYHMASVSKQFTAYCILLLAKEGKLNLNDDVRKYLPWFPDLKQTITIRHLLNHTSGVRDQWTLLNMSGTRIDDVITQEHIVKLLSRQQALDFTPGEQYSYSNSGFTMLSEIVKSVSGKSLQRFADSTIFKPLGMANTHIHDDHTQIVPNRAYSYRSVNKKYQNAVLSYANSGATSLFTNVPDMAKWVMNFYNQKVGDKQVLAELTRNGVLNNGKQIPYASGITVDEYHGWKQYSHGGADAGFRTFVSVFPEAKMGFVVFGNFAEALPTVQAYEMIDLLLKDNSVKKPLAAQALADSSMTKLADATAFQEFTGVYYSSDGAKFSYLLKNGKFYWQSAGPELLLANVGKTTFSTLTAGARSQFVFSKNADGSVKVAQTWPSGERTLKRVNPLVLEAVAQTKMLQEYAGTYYSPELEYRYTLAVKDQKLILSNSKSKDAPLEFLEKDVFLMGGVLINMKRDKHQKIVQLELNAGRVKHLTFEKMPQPKSKSKVLGRAGREEKQVPLRPMGS</sequence>
<dbReference type="RefSeq" id="WP_070729183.1">
    <property type="nucleotide sequence ID" value="NZ_MDZB01000129.1"/>
</dbReference>
<dbReference type="InterPro" id="IPR012338">
    <property type="entry name" value="Beta-lactam/transpept-like"/>
</dbReference>
<feature type="signal peptide" evidence="2">
    <location>
        <begin position="1"/>
        <end position="24"/>
    </location>
</feature>
<dbReference type="PANTHER" id="PTHR46825:SF9">
    <property type="entry name" value="BETA-LACTAMASE-RELATED DOMAIN-CONTAINING PROTEIN"/>
    <property type="match status" value="1"/>
</dbReference>
<keyword evidence="2" id="KW-0732">Signal</keyword>
<dbReference type="AlphaFoldDB" id="A0A1G1SYC5"/>
<feature type="region of interest" description="Disordered" evidence="1">
    <location>
        <begin position="563"/>
        <end position="589"/>
    </location>
</feature>
<protein>
    <recommendedName>
        <fullName evidence="3">Beta-lactamase-related domain-containing protein</fullName>
    </recommendedName>
</protein>
<dbReference type="SUPFAM" id="SSF56601">
    <property type="entry name" value="beta-lactamase/transpeptidase-like"/>
    <property type="match status" value="1"/>
</dbReference>
<evidence type="ECO:0000256" key="1">
    <source>
        <dbReference type="SAM" id="MobiDB-lite"/>
    </source>
</evidence>
<evidence type="ECO:0000256" key="2">
    <source>
        <dbReference type="SAM" id="SignalP"/>
    </source>
</evidence>
<accession>A0A1G1SYC5</accession>
<keyword evidence="5" id="KW-1185">Reference proteome</keyword>
<comment type="caution">
    <text evidence="4">The sequence shown here is derived from an EMBL/GenBank/DDBJ whole genome shotgun (WGS) entry which is preliminary data.</text>
</comment>
<evidence type="ECO:0000313" key="4">
    <source>
        <dbReference type="EMBL" id="OGX83628.1"/>
    </source>
</evidence>
<name>A0A1G1SYC5_9BACT</name>
<evidence type="ECO:0000259" key="3">
    <source>
        <dbReference type="Pfam" id="PF00144"/>
    </source>
</evidence>
<organism evidence="4 5">
    <name type="scientific">Hymenobacter lapidarius</name>
    <dbReference type="NCBI Taxonomy" id="1908237"/>
    <lineage>
        <taxon>Bacteria</taxon>
        <taxon>Pseudomonadati</taxon>
        <taxon>Bacteroidota</taxon>
        <taxon>Cytophagia</taxon>
        <taxon>Cytophagales</taxon>
        <taxon>Hymenobacteraceae</taxon>
        <taxon>Hymenobacter</taxon>
    </lineage>
</organism>
<dbReference type="OrthoDB" id="9793489at2"/>
<dbReference type="InterPro" id="IPR001466">
    <property type="entry name" value="Beta-lactam-related"/>
</dbReference>
<proteinExistence type="predicted"/>
<dbReference type="EMBL" id="MDZB01000129">
    <property type="protein sequence ID" value="OGX83628.1"/>
    <property type="molecule type" value="Genomic_DNA"/>
</dbReference>
<dbReference type="Gene3D" id="3.40.710.10">
    <property type="entry name" value="DD-peptidase/beta-lactamase superfamily"/>
    <property type="match status" value="1"/>
</dbReference>
<reference evidence="4 5" key="1">
    <citation type="submission" date="2016-08" db="EMBL/GenBank/DDBJ databases">
        <title>Hymenobacter coccineus sp. nov., Hymenobacter lapidarius sp. nov. and Hymenobacter glacialis sp. nov., isolated from Antarctic soil.</title>
        <authorList>
            <person name="Sedlacek I."/>
            <person name="Kralova S."/>
            <person name="Kyrova K."/>
            <person name="Maslanova I."/>
            <person name="Stankova E."/>
            <person name="Vrbovska V."/>
            <person name="Nemec M."/>
            <person name="Bartak M."/>
            <person name="Svec P."/>
            <person name="Busse H.-J."/>
            <person name="Pantucek R."/>
        </authorList>
    </citation>
    <scope>NUCLEOTIDE SEQUENCE [LARGE SCALE GENOMIC DNA]</scope>
    <source>
        <strain evidence="4 5">CCM 8643</strain>
    </source>
</reference>
<feature type="domain" description="Beta-lactamase-related" evidence="3">
    <location>
        <begin position="45"/>
        <end position="345"/>
    </location>
</feature>